<dbReference type="STRING" id="383855.M3AP47"/>
<protein>
    <submittedName>
        <fullName evidence="1">Uncharacterized protein</fullName>
    </submittedName>
</protein>
<dbReference type="Proteomes" id="UP000016932">
    <property type="component" value="Unassembled WGS sequence"/>
</dbReference>
<gene>
    <name evidence="1" type="ORF">MYCFIDRAFT_79670</name>
</gene>
<dbReference type="KEGG" id="pfj:MYCFIDRAFT_79670"/>
<organism evidence="1 2">
    <name type="scientific">Pseudocercospora fijiensis (strain CIRAD86)</name>
    <name type="common">Black leaf streak disease fungus</name>
    <name type="synonym">Mycosphaerella fijiensis</name>
    <dbReference type="NCBI Taxonomy" id="383855"/>
    <lineage>
        <taxon>Eukaryota</taxon>
        <taxon>Fungi</taxon>
        <taxon>Dikarya</taxon>
        <taxon>Ascomycota</taxon>
        <taxon>Pezizomycotina</taxon>
        <taxon>Dothideomycetes</taxon>
        <taxon>Dothideomycetidae</taxon>
        <taxon>Mycosphaerellales</taxon>
        <taxon>Mycosphaerellaceae</taxon>
        <taxon>Pseudocercospora</taxon>
    </lineage>
</organism>
<proteinExistence type="predicted"/>
<dbReference type="GeneID" id="19341617"/>
<dbReference type="AlphaFoldDB" id="M3AP47"/>
<keyword evidence="2" id="KW-1185">Reference proteome</keyword>
<evidence type="ECO:0000313" key="2">
    <source>
        <dbReference type="Proteomes" id="UP000016932"/>
    </source>
</evidence>
<evidence type="ECO:0000313" key="1">
    <source>
        <dbReference type="EMBL" id="EME79212.1"/>
    </source>
</evidence>
<dbReference type="EMBL" id="KB446562">
    <property type="protein sequence ID" value="EME79212.1"/>
    <property type="molecule type" value="Genomic_DNA"/>
</dbReference>
<name>M3AP47_PSEFD</name>
<sequence length="112" mass="11510">MSIPGLDAEGLALKVASAERVEDNEVEVTGSDSSGATIEVSVDGKVLPSSAVTVSDGQWSAKSAFISFEPPKALYGGVGKVVGNVMIVVLARAGRRAIGKLVLVNQKASLRQ</sequence>
<dbReference type="HOGENOM" id="CLU_2146964_0_0_1"/>
<dbReference type="RefSeq" id="XP_007929989.1">
    <property type="nucleotide sequence ID" value="XM_007931798.1"/>
</dbReference>
<accession>M3AP47</accession>
<reference evidence="1 2" key="1">
    <citation type="journal article" date="2012" name="PLoS Pathog.">
        <title>Diverse lifestyles and strategies of plant pathogenesis encoded in the genomes of eighteen Dothideomycetes fungi.</title>
        <authorList>
            <person name="Ohm R.A."/>
            <person name="Feau N."/>
            <person name="Henrissat B."/>
            <person name="Schoch C.L."/>
            <person name="Horwitz B.A."/>
            <person name="Barry K.W."/>
            <person name="Condon B.J."/>
            <person name="Copeland A.C."/>
            <person name="Dhillon B."/>
            <person name="Glaser F."/>
            <person name="Hesse C.N."/>
            <person name="Kosti I."/>
            <person name="LaButti K."/>
            <person name="Lindquist E.A."/>
            <person name="Lucas S."/>
            <person name="Salamov A.A."/>
            <person name="Bradshaw R.E."/>
            <person name="Ciuffetti L."/>
            <person name="Hamelin R.C."/>
            <person name="Kema G.H.J."/>
            <person name="Lawrence C."/>
            <person name="Scott J.A."/>
            <person name="Spatafora J.W."/>
            <person name="Turgeon B.G."/>
            <person name="de Wit P.J.G.M."/>
            <person name="Zhong S."/>
            <person name="Goodwin S.B."/>
            <person name="Grigoriev I.V."/>
        </authorList>
    </citation>
    <scope>NUCLEOTIDE SEQUENCE [LARGE SCALE GENOMIC DNA]</scope>
    <source>
        <strain evidence="1 2">CIRAD86</strain>
    </source>
</reference>
<dbReference type="OrthoDB" id="10468367at2759"/>
<dbReference type="VEuPathDB" id="FungiDB:MYCFIDRAFT_79670"/>